<accession>A0A815HTA0</accession>
<reference evidence="1" key="1">
    <citation type="submission" date="2021-02" db="EMBL/GenBank/DDBJ databases">
        <authorList>
            <person name="Nowell W R."/>
        </authorList>
    </citation>
    <scope>NUCLEOTIDE SEQUENCE</scope>
</reference>
<gene>
    <name evidence="2" type="ORF">BYL167_LOCUS71546</name>
    <name evidence="1" type="ORF">CJN711_LOCUS19613</name>
</gene>
<feature type="non-terminal residue" evidence="1">
    <location>
        <position position="16"/>
    </location>
</feature>
<dbReference type="Proteomes" id="UP000681967">
    <property type="component" value="Unassembled WGS sequence"/>
</dbReference>
<evidence type="ECO:0000313" key="1">
    <source>
        <dbReference type="EMBL" id="CAF1354797.1"/>
    </source>
</evidence>
<evidence type="ECO:0000313" key="2">
    <source>
        <dbReference type="EMBL" id="CAF5147582.1"/>
    </source>
</evidence>
<protein>
    <submittedName>
        <fullName evidence="1">Uncharacterized protein</fullName>
    </submittedName>
</protein>
<proteinExistence type="predicted"/>
<evidence type="ECO:0000313" key="3">
    <source>
        <dbReference type="Proteomes" id="UP000663855"/>
    </source>
</evidence>
<feature type="non-terminal residue" evidence="1">
    <location>
        <position position="1"/>
    </location>
</feature>
<dbReference type="EMBL" id="CAJOBH010255707">
    <property type="protein sequence ID" value="CAF5147582.1"/>
    <property type="molecule type" value="Genomic_DNA"/>
</dbReference>
<sequence length="16" mass="1873">MSLSSKQQSIFYDPEI</sequence>
<dbReference type="Proteomes" id="UP000663855">
    <property type="component" value="Unassembled WGS sequence"/>
</dbReference>
<dbReference type="EMBL" id="CAJNOV010009209">
    <property type="protein sequence ID" value="CAF1354797.1"/>
    <property type="molecule type" value="Genomic_DNA"/>
</dbReference>
<dbReference type="AlphaFoldDB" id="A0A815HTA0"/>
<name>A0A815HTA0_9BILA</name>
<comment type="caution">
    <text evidence="1">The sequence shown here is derived from an EMBL/GenBank/DDBJ whole genome shotgun (WGS) entry which is preliminary data.</text>
</comment>
<organism evidence="1 3">
    <name type="scientific">Rotaria magnacalcarata</name>
    <dbReference type="NCBI Taxonomy" id="392030"/>
    <lineage>
        <taxon>Eukaryota</taxon>
        <taxon>Metazoa</taxon>
        <taxon>Spiralia</taxon>
        <taxon>Gnathifera</taxon>
        <taxon>Rotifera</taxon>
        <taxon>Eurotatoria</taxon>
        <taxon>Bdelloidea</taxon>
        <taxon>Philodinida</taxon>
        <taxon>Philodinidae</taxon>
        <taxon>Rotaria</taxon>
    </lineage>
</organism>